<evidence type="ECO:0000313" key="1">
    <source>
        <dbReference type="Proteomes" id="UP000095286"/>
    </source>
</evidence>
<proteinExistence type="predicted"/>
<evidence type="ECO:0000313" key="2">
    <source>
        <dbReference type="WBParaSite" id="RSKR_0000572900.1"/>
    </source>
</evidence>
<organism evidence="1 2">
    <name type="scientific">Rhabditophanes sp. KR3021</name>
    <dbReference type="NCBI Taxonomy" id="114890"/>
    <lineage>
        <taxon>Eukaryota</taxon>
        <taxon>Metazoa</taxon>
        <taxon>Ecdysozoa</taxon>
        <taxon>Nematoda</taxon>
        <taxon>Chromadorea</taxon>
        <taxon>Rhabditida</taxon>
        <taxon>Tylenchina</taxon>
        <taxon>Panagrolaimomorpha</taxon>
        <taxon>Strongyloidoidea</taxon>
        <taxon>Alloionematidae</taxon>
        <taxon>Rhabditophanes</taxon>
    </lineage>
</organism>
<accession>A0AC35TZB0</accession>
<dbReference type="WBParaSite" id="RSKR_0000572900.1">
    <property type="protein sequence ID" value="RSKR_0000572900.1"/>
    <property type="gene ID" value="RSKR_0000572900"/>
</dbReference>
<reference evidence="2" key="1">
    <citation type="submission" date="2016-11" db="UniProtKB">
        <authorList>
            <consortium name="WormBaseParasite"/>
        </authorList>
    </citation>
    <scope>IDENTIFICATION</scope>
    <source>
        <strain evidence="2">KR3021</strain>
    </source>
</reference>
<sequence length="144" mass="15669">MTSVRSKLIFKFEFTLTNLLAIAALAFAVVAGLTFLVLACALPSYGSWWPMFVMVFYVLSPIPISISKAFSHGMSSNSALYELAVFLTTSIVLSAFALPLVFAHTEVIAVGSCVLTCLANIVIFGDIIYYFYICGNESSYTSPF</sequence>
<name>A0AC35TZB0_9BILA</name>
<protein>
    <submittedName>
        <fullName evidence="2">Leptin receptor gene-related protein</fullName>
    </submittedName>
</protein>
<dbReference type="Proteomes" id="UP000095286">
    <property type="component" value="Unplaced"/>
</dbReference>